<evidence type="ECO:0000313" key="2">
    <source>
        <dbReference type="Proteomes" id="UP000604825"/>
    </source>
</evidence>
<sequence length="281" mass="30922">MAGIPSGEGSGDARDRSIPVSELFTPFPSSVTKFFCEYDLDLIGEMWSGLSDLPFDEGLEAHGKLLDDGKKPVCAEEQHQVYSECHLLLSRRRLPPPVLPTLRQDIQAAELRGPLGRPPPGGCRIGLPGVLYWSSGDGGRSRLLAARARGRNRFSGGGRGTTKDEAAEEDEEQAIDVVIVDAGDDEEYASDEVSGFRGLVLDLSYRTWTERQCPLLCGCSLTSAAYFRNRHTSARLLFKQAIGILQQDFYASHRICVHRQSTQAEETSTTHLLKTANKHCK</sequence>
<name>A0A811RL01_9POAL</name>
<organism evidence="1 2">
    <name type="scientific">Miscanthus lutarioriparius</name>
    <dbReference type="NCBI Taxonomy" id="422564"/>
    <lineage>
        <taxon>Eukaryota</taxon>
        <taxon>Viridiplantae</taxon>
        <taxon>Streptophyta</taxon>
        <taxon>Embryophyta</taxon>
        <taxon>Tracheophyta</taxon>
        <taxon>Spermatophyta</taxon>
        <taxon>Magnoliopsida</taxon>
        <taxon>Liliopsida</taxon>
        <taxon>Poales</taxon>
        <taxon>Poaceae</taxon>
        <taxon>PACMAD clade</taxon>
        <taxon>Panicoideae</taxon>
        <taxon>Andropogonodae</taxon>
        <taxon>Andropogoneae</taxon>
        <taxon>Saccharinae</taxon>
        <taxon>Miscanthus</taxon>
    </lineage>
</organism>
<reference evidence="1" key="1">
    <citation type="submission" date="2020-10" db="EMBL/GenBank/DDBJ databases">
        <authorList>
            <person name="Han B."/>
            <person name="Lu T."/>
            <person name="Zhao Q."/>
            <person name="Huang X."/>
            <person name="Zhao Y."/>
        </authorList>
    </citation>
    <scope>NUCLEOTIDE SEQUENCE</scope>
</reference>
<accession>A0A811RL01</accession>
<comment type="caution">
    <text evidence="1">The sequence shown here is derived from an EMBL/GenBank/DDBJ whole genome shotgun (WGS) entry which is preliminary data.</text>
</comment>
<dbReference type="Proteomes" id="UP000604825">
    <property type="component" value="Unassembled WGS sequence"/>
</dbReference>
<keyword evidence="2" id="KW-1185">Reference proteome</keyword>
<evidence type="ECO:0000313" key="1">
    <source>
        <dbReference type="EMBL" id="CAD6271125.1"/>
    </source>
</evidence>
<dbReference type="EMBL" id="CAJGYO010000016">
    <property type="protein sequence ID" value="CAD6271125.1"/>
    <property type="molecule type" value="Genomic_DNA"/>
</dbReference>
<proteinExistence type="predicted"/>
<dbReference type="AlphaFoldDB" id="A0A811RL01"/>
<gene>
    <name evidence="1" type="ORF">NCGR_LOCUS54412</name>
</gene>
<protein>
    <submittedName>
        <fullName evidence="1">Uncharacterized protein</fullName>
    </submittedName>
</protein>